<name>A0A2A6CHZ2_PRIPA</name>
<dbReference type="AlphaFoldDB" id="A0A2A6CHZ2"/>
<accession>A0A8R1UQB3</accession>
<dbReference type="Proteomes" id="UP000005239">
    <property type="component" value="Unassembled WGS sequence"/>
</dbReference>
<dbReference type="PANTHER" id="PTHR22744:SF14">
    <property type="entry name" value="BTB DOMAIN-CONTAINING PROTEIN-RELATED"/>
    <property type="match status" value="1"/>
</dbReference>
<proteinExistence type="predicted"/>
<dbReference type="OrthoDB" id="5847610at2759"/>
<evidence type="ECO:0000313" key="1">
    <source>
        <dbReference type="EnsemblMetazoa" id="PPA38032.1"/>
    </source>
</evidence>
<dbReference type="Pfam" id="PF00917">
    <property type="entry name" value="MATH"/>
    <property type="match status" value="1"/>
</dbReference>
<organism evidence="1 2">
    <name type="scientific">Pristionchus pacificus</name>
    <name type="common">Parasitic nematode worm</name>
    <dbReference type="NCBI Taxonomy" id="54126"/>
    <lineage>
        <taxon>Eukaryota</taxon>
        <taxon>Metazoa</taxon>
        <taxon>Ecdysozoa</taxon>
        <taxon>Nematoda</taxon>
        <taxon>Chromadorea</taxon>
        <taxon>Rhabditida</taxon>
        <taxon>Rhabditina</taxon>
        <taxon>Diplogasteromorpha</taxon>
        <taxon>Diplogasteroidea</taxon>
        <taxon>Neodiplogasteridae</taxon>
        <taxon>Pristionchus</taxon>
    </lineage>
</organism>
<dbReference type="InterPro" id="IPR002083">
    <property type="entry name" value="MATH/TRAF_dom"/>
</dbReference>
<dbReference type="EnsemblMetazoa" id="PPA38032.1">
    <property type="protein sequence ID" value="PPA38032.1"/>
    <property type="gene ID" value="WBGene00276401"/>
</dbReference>
<dbReference type="SUPFAM" id="SSF49599">
    <property type="entry name" value="TRAF domain-like"/>
    <property type="match status" value="1"/>
</dbReference>
<dbReference type="InterPro" id="IPR008974">
    <property type="entry name" value="TRAF-like"/>
</dbReference>
<dbReference type="PANTHER" id="PTHR22744">
    <property type="entry name" value="HELIX LOOP HELIX PROTEIN 21-RELATED"/>
    <property type="match status" value="1"/>
</dbReference>
<sequence length="252" mass="30107">MTSLPENKEANTFSVSIDDWDSIQDEFLSTVFRINGYPWRLHISRKRRTEDSSLHFFSLFLICDKSSEAELWKCTAEIKLIQKDDFARRYAHTFSSYDEDSRKMCLWSRSALCNGHKLQFEIKTKEDGNRKMEKIHVNKKEFSIIRNVMYRFDGASLTDENVYRMLILADRFELKIVEDRIVSYLLSSSSSLSLEDIILIADQFDIFFLIFFLMQNILTRFTYHQLMNLRQTPEFKQLSDETRRVLFKTYRL</sequence>
<gene>
    <name evidence="1" type="primary">WBGene00276401</name>
</gene>
<reference evidence="1" key="2">
    <citation type="submission" date="2022-06" db="UniProtKB">
        <authorList>
            <consortium name="EnsemblMetazoa"/>
        </authorList>
    </citation>
    <scope>IDENTIFICATION</scope>
    <source>
        <strain evidence="1">PS312</strain>
    </source>
</reference>
<dbReference type="CDD" id="cd00121">
    <property type="entry name" value="MATH"/>
    <property type="match status" value="1"/>
</dbReference>
<dbReference type="Gene3D" id="2.60.210.10">
    <property type="entry name" value="Apoptosis, Tumor Necrosis Factor Receptor Associated Protein 2, Chain A"/>
    <property type="match status" value="1"/>
</dbReference>
<reference evidence="2" key="1">
    <citation type="journal article" date="2008" name="Nat. Genet.">
        <title>The Pristionchus pacificus genome provides a unique perspective on nematode lifestyle and parasitism.</title>
        <authorList>
            <person name="Dieterich C."/>
            <person name="Clifton S.W."/>
            <person name="Schuster L.N."/>
            <person name="Chinwalla A."/>
            <person name="Delehaunty K."/>
            <person name="Dinkelacker I."/>
            <person name="Fulton L."/>
            <person name="Fulton R."/>
            <person name="Godfrey J."/>
            <person name="Minx P."/>
            <person name="Mitreva M."/>
            <person name="Roeseler W."/>
            <person name="Tian H."/>
            <person name="Witte H."/>
            <person name="Yang S.P."/>
            <person name="Wilson R.K."/>
            <person name="Sommer R.J."/>
        </authorList>
    </citation>
    <scope>NUCLEOTIDE SEQUENCE [LARGE SCALE GENOMIC DNA]</scope>
    <source>
        <strain evidence="2">PS312</strain>
    </source>
</reference>
<keyword evidence="2" id="KW-1185">Reference proteome</keyword>
<evidence type="ECO:0000313" key="2">
    <source>
        <dbReference type="Proteomes" id="UP000005239"/>
    </source>
</evidence>
<protein>
    <submittedName>
        <fullName evidence="1">MATH domain-containing protein</fullName>
    </submittedName>
</protein>
<accession>A0A2A6CHZ2</accession>